<evidence type="ECO:0008006" key="5">
    <source>
        <dbReference type="Google" id="ProtNLM"/>
    </source>
</evidence>
<keyword evidence="2" id="KW-0732">Signal</keyword>
<dbReference type="Proteomes" id="UP000031512">
    <property type="component" value="Unassembled WGS sequence"/>
</dbReference>
<feature type="compositionally biased region" description="Polar residues" evidence="1">
    <location>
        <begin position="116"/>
        <end position="129"/>
    </location>
</feature>
<feature type="signal peptide" evidence="2">
    <location>
        <begin position="1"/>
        <end position="23"/>
    </location>
</feature>
<accession>L1LAD8</accession>
<keyword evidence="4" id="KW-1185">Reference proteome</keyword>
<feature type="compositionally biased region" description="Polar residues" evidence="1">
    <location>
        <begin position="56"/>
        <end position="107"/>
    </location>
</feature>
<evidence type="ECO:0000256" key="1">
    <source>
        <dbReference type="SAM" id="MobiDB-lite"/>
    </source>
</evidence>
<evidence type="ECO:0000313" key="3">
    <source>
        <dbReference type="EMBL" id="EKX72261.1"/>
    </source>
</evidence>
<dbReference type="VEuPathDB" id="PiroplasmaDB:BEWA_047260"/>
<feature type="chain" id="PRO_5003952380" description="Signal peptide containing protein" evidence="2">
    <location>
        <begin position="24"/>
        <end position="738"/>
    </location>
</feature>
<dbReference type="KEGG" id="beq:BEWA_047260"/>
<dbReference type="GeneID" id="15805207"/>
<gene>
    <name evidence="3" type="ORF">BEWA_047260</name>
</gene>
<dbReference type="EMBL" id="ACOU01000007">
    <property type="protein sequence ID" value="EKX72261.1"/>
    <property type="molecule type" value="Genomic_DNA"/>
</dbReference>
<evidence type="ECO:0000256" key="2">
    <source>
        <dbReference type="SAM" id="SignalP"/>
    </source>
</evidence>
<sequence>MRFIVTLCTICIVLLSNCGGGKASNPQGQATASAALRTSGTQAQQGGVKAELDAQSAPQQISKPNTQASTHFQPIPQTQANPGDDQATATTLSTPGPSNLDKNQVETSTKEDQLTPVVTNKPGTVQDNSAGSKNFDIDLAKADLEKVLVDKIEDENITHYMYHPNGATHILSVNFGPTTLWTAGYSEKLLRANVYQKKGSSSLVHLYIKSSGKEVHKYFEKGSDSYTELGMDDFRAKHEELLRSEPAGPTDPNNLRKGSGHMHDYLNVIDIQNPDKSLCKTFECVMDDVDTLLCVPFWGLSEVKCGSTSLWQAEDDKRCTLLKIHYDKDKKPVMIHATAESCSEVVAYSKVKDKNKWKNVHIYDKELKNFATTRNSVNGFVLDVMDVEKTEECDVVKLSLFGMSTVLFIPKPGFYTTRVTYGDVQLYESNQSKCERVNVAYVTRYSSSISLMFIVVSDKDCAAVHFRIKKGDMLHSLDEETYFKLVKSMKTREVGFNYQTYDILSPDPGCKTVESSMGDIPAKLLIPPTGTCINGFTSGENMIWGSATTSEICAFAITYLKGGNPYILHLMRVNSTGQEEIYYIKGDDGWKVCIDPKKFLSGLRTPENPVNFELNLRSQKDERSHIVDMRAFVFPMMLFVPKANNVATSVKYGEEKVIGSVGKKERVAFAVVYFKDENPFLLYILLRDSSCKPEKKYYERKDNKWSSVTWNFRWKVWTIGKTKKENFNKKLGPIAVFK</sequence>
<feature type="region of interest" description="Disordered" evidence="1">
    <location>
        <begin position="34"/>
        <end position="129"/>
    </location>
</feature>
<evidence type="ECO:0000313" key="4">
    <source>
        <dbReference type="Proteomes" id="UP000031512"/>
    </source>
</evidence>
<protein>
    <recommendedName>
        <fullName evidence="5">Signal peptide containing protein</fullName>
    </recommendedName>
</protein>
<organism evidence="3 4">
    <name type="scientific">Theileria equi strain WA</name>
    <dbReference type="NCBI Taxonomy" id="1537102"/>
    <lineage>
        <taxon>Eukaryota</taxon>
        <taxon>Sar</taxon>
        <taxon>Alveolata</taxon>
        <taxon>Apicomplexa</taxon>
        <taxon>Aconoidasida</taxon>
        <taxon>Piroplasmida</taxon>
        <taxon>Theileriidae</taxon>
        <taxon>Theileria</taxon>
    </lineage>
</organism>
<name>L1LAD8_THEEQ</name>
<comment type="caution">
    <text evidence="3">The sequence shown here is derived from an EMBL/GenBank/DDBJ whole genome shotgun (WGS) entry which is preliminary data.</text>
</comment>
<feature type="compositionally biased region" description="Polar residues" evidence="1">
    <location>
        <begin position="34"/>
        <end position="45"/>
    </location>
</feature>
<dbReference type="AlphaFoldDB" id="L1LAD8"/>
<reference evidence="3 4" key="1">
    <citation type="journal article" date="2012" name="BMC Genomics">
        <title>Comparative genomic analysis and phylogenetic position of Theileria equi.</title>
        <authorList>
            <person name="Kappmeyer L.S."/>
            <person name="Thiagarajan M."/>
            <person name="Herndon D.R."/>
            <person name="Ramsay J.D."/>
            <person name="Caler E."/>
            <person name="Djikeng A."/>
            <person name="Gillespie J.J."/>
            <person name="Lau A.O."/>
            <person name="Roalson E.H."/>
            <person name="Silva J.C."/>
            <person name="Silva M.G."/>
            <person name="Suarez C.E."/>
            <person name="Ueti M.W."/>
            <person name="Nene V.M."/>
            <person name="Mealey R.H."/>
            <person name="Knowles D.P."/>
            <person name="Brayton K.A."/>
        </authorList>
    </citation>
    <scope>NUCLEOTIDE SEQUENCE [LARGE SCALE GENOMIC DNA]</scope>
    <source>
        <strain evidence="3 4">WA</strain>
    </source>
</reference>
<dbReference type="RefSeq" id="XP_004831713.1">
    <property type="nucleotide sequence ID" value="XM_004831656.1"/>
</dbReference>
<proteinExistence type="predicted"/>